<dbReference type="Pfam" id="PF17940">
    <property type="entry name" value="TetR_C_31"/>
    <property type="match status" value="1"/>
</dbReference>
<dbReference type="PROSITE" id="PS50977">
    <property type="entry name" value="HTH_TETR_2"/>
    <property type="match status" value="1"/>
</dbReference>
<dbReference type="Gene3D" id="1.10.357.10">
    <property type="entry name" value="Tetracycline Repressor, domain 2"/>
    <property type="match status" value="1"/>
</dbReference>
<evidence type="ECO:0000313" key="5">
    <source>
        <dbReference type="Proteomes" id="UP000654947"/>
    </source>
</evidence>
<evidence type="ECO:0000256" key="1">
    <source>
        <dbReference type="ARBA" id="ARBA00023125"/>
    </source>
</evidence>
<feature type="domain" description="HTH tetR-type" evidence="3">
    <location>
        <begin position="8"/>
        <end position="68"/>
    </location>
</feature>
<gene>
    <name evidence="4" type="ORF">GCM10007147_29610</name>
</gene>
<accession>A0A918XF01</accession>
<evidence type="ECO:0000313" key="4">
    <source>
        <dbReference type="EMBL" id="GHD29113.1"/>
    </source>
</evidence>
<dbReference type="InterPro" id="IPR009057">
    <property type="entry name" value="Homeodomain-like_sf"/>
</dbReference>
<dbReference type="InterPro" id="IPR001647">
    <property type="entry name" value="HTH_TetR"/>
</dbReference>
<protein>
    <submittedName>
        <fullName evidence="4">DNA-binding transcriptional regulator</fullName>
    </submittedName>
</protein>
<dbReference type="Proteomes" id="UP000654947">
    <property type="component" value="Unassembled WGS sequence"/>
</dbReference>
<evidence type="ECO:0000256" key="2">
    <source>
        <dbReference type="PROSITE-ProRule" id="PRU00335"/>
    </source>
</evidence>
<organism evidence="4 5">
    <name type="scientific">Nocardiopsis kunsanensis</name>
    <dbReference type="NCBI Taxonomy" id="141693"/>
    <lineage>
        <taxon>Bacteria</taxon>
        <taxon>Bacillati</taxon>
        <taxon>Actinomycetota</taxon>
        <taxon>Actinomycetes</taxon>
        <taxon>Streptosporangiales</taxon>
        <taxon>Nocardiopsidaceae</taxon>
        <taxon>Nocardiopsis</taxon>
    </lineage>
</organism>
<dbReference type="AlphaFoldDB" id="A0A918XF01"/>
<keyword evidence="5" id="KW-1185">Reference proteome</keyword>
<comment type="caution">
    <text evidence="4">The sequence shown here is derived from an EMBL/GenBank/DDBJ whole genome shotgun (WGS) entry which is preliminary data.</text>
</comment>
<sequence length="185" mass="20045">MSARKDPEGRRRSIVGAAVQEMTEHGPATLTHRRVAERAQVPLGATTYYFATLDDLRRAALESIAAQNEEDLEEIAAAITACGGSPEGIAEQLCLYLADRDRVLAENVLYFAGVHQPDLRPLSRRWVHGMTTILSNHTSPAAARATAVYMDGAVLYALLNDTPLDRAELTAAITALMNTDPKDAT</sequence>
<name>A0A918XF01_9ACTN</name>
<feature type="DNA-binding region" description="H-T-H motif" evidence="2">
    <location>
        <begin position="31"/>
        <end position="50"/>
    </location>
</feature>
<dbReference type="GO" id="GO:0003677">
    <property type="term" value="F:DNA binding"/>
    <property type="evidence" value="ECO:0007669"/>
    <property type="project" value="UniProtKB-UniRule"/>
</dbReference>
<dbReference type="RefSeq" id="WP_017577351.1">
    <property type="nucleotide sequence ID" value="NZ_BMXL01000015.1"/>
</dbReference>
<proteinExistence type="predicted"/>
<evidence type="ECO:0000259" key="3">
    <source>
        <dbReference type="PROSITE" id="PS50977"/>
    </source>
</evidence>
<dbReference type="InterPro" id="IPR041583">
    <property type="entry name" value="TetR_C_31"/>
</dbReference>
<reference evidence="4 5" key="1">
    <citation type="journal article" date="2014" name="Int. J. Syst. Evol. Microbiol.">
        <title>Complete genome sequence of Corynebacterium casei LMG S-19264T (=DSM 44701T), isolated from a smear-ripened cheese.</title>
        <authorList>
            <consortium name="US DOE Joint Genome Institute (JGI-PGF)"/>
            <person name="Walter F."/>
            <person name="Albersmeier A."/>
            <person name="Kalinowski J."/>
            <person name="Ruckert C."/>
        </authorList>
    </citation>
    <scope>NUCLEOTIDE SEQUENCE [LARGE SCALE GENOMIC DNA]</scope>
    <source>
        <strain evidence="4 5">KCTC 19473</strain>
    </source>
</reference>
<dbReference type="EMBL" id="BMXL01000015">
    <property type="protein sequence ID" value="GHD29113.1"/>
    <property type="molecule type" value="Genomic_DNA"/>
</dbReference>
<keyword evidence="1 2" id="KW-0238">DNA-binding</keyword>
<dbReference type="SUPFAM" id="SSF46689">
    <property type="entry name" value="Homeodomain-like"/>
    <property type="match status" value="1"/>
</dbReference>